<accession>A0A9P9IYL6</accession>
<dbReference type="OrthoDB" id="5106613at2759"/>
<dbReference type="AlphaFoldDB" id="A0A9P9IYL6"/>
<dbReference type="Pfam" id="PF00668">
    <property type="entry name" value="Condensation"/>
    <property type="match status" value="1"/>
</dbReference>
<dbReference type="GO" id="GO:0003824">
    <property type="term" value="F:catalytic activity"/>
    <property type="evidence" value="ECO:0007669"/>
    <property type="project" value="InterPro"/>
</dbReference>
<dbReference type="GO" id="GO:0031177">
    <property type="term" value="F:phosphopantetheine binding"/>
    <property type="evidence" value="ECO:0007669"/>
    <property type="project" value="TreeGrafter"/>
</dbReference>
<sequence>MHAGAVADIFPITNAQATGIHDAIKNGQFANYFLLNLGVDLDIPRFKASCAATLERYPILRATFPSLLGKHWMVIPHYLDLPVRVLDVNEDLAKASNDFCLKEMGYLTPNEPPVEFVLLRHKDQGVRLVLRISHAQYDGVSFPNILQSILNFYNKIEMPAVPGYPTFLVHAARQRPKAMEYWSNILQGSSLAKVESRLLPQGTIPDSPPKRVMVEVNRPKVQLPGSTTNATLISAAWAILISRITTTQDVIYGHTVSGRNSAIEGIEEILGPTLNIIPVRVNLANARTPTELLLAVQEQFLYLGESDSIGFRDIIDNCTDWPADSMFDTIIQHQNIEEHPEFGFSDASARVEFFTNDTTVPQALSMVSYAQPDCFHFKLAGNTAILSVETGEKMIDCLTTIMGRLVSYLDSPLQSCLGDIDLRV</sequence>
<evidence type="ECO:0000259" key="1">
    <source>
        <dbReference type="Pfam" id="PF00668"/>
    </source>
</evidence>
<dbReference type="EMBL" id="JAGMUU010000016">
    <property type="protein sequence ID" value="KAH7136996.1"/>
    <property type="molecule type" value="Genomic_DNA"/>
</dbReference>
<comment type="caution">
    <text evidence="2">The sequence shown here is derived from an EMBL/GenBank/DDBJ whole genome shotgun (WGS) entry which is preliminary data.</text>
</comment>
<dbReference type="InterPro" id="IPR023213">
    <property type="entry name" value="CAT-like_dom_sf"/>
</dbReference>
<dbReference type="SUPFAM" id="SSF52777">
    <property type="entry name" value="CoA-dependent acyltransferases"/>
    <property type="match status" value="2"/>
</dbReference>
<keyword evidence="3" id="KW-1185">Reference proteome</keyword>
<dbReference type="Proteomes" id="UP000717696">
    <property type="component" value="Unassembled WGS sequence"/>
</dbReference>
<dbReference type="Gene3D" id="3.30.559.10">
    <property type="entry name" value="Chloramphenicol acetyltransferase-like domain"/>
    <property type="match status" value="1"/>
</dbReference>
<reference evidence="2" key="1">
    <citation type="journal article" date="2021" name="Nat. Commun.">
        <title>Genetic determinants of endophytism in the Arabidopsis root mycobiome.</title>
        <authorList>
            <person name="Mesny F."/>
            <person name="Miyauchi S."/>
            <person name="Thiergart T."/>
            <person name="Pickel B."/>
            <person name="Atanasova L."/>
            <person name="Karlsson M."/>
            <person name="Huettel B."/>
            <person name="Barry K.W."/>
            <person name="Haridas S."/>
            <person name="Chen C."/>
            <person name="Bauer D."/>
            <person name="Andreopoulos W."/>
            <person name="Pangilinan J."/>
            <person name="LaButti K."/>
            <person name="Riley R."/>
            <person name="Lipzen A."/>
            <person name="Clum A."/>
            <person name="Drula E."/>
            <person name="Henrissat B."/>
            <person name="Kohler A."/>
            <person name="Grigoriev I.V."/>
            <person name="Martin F.M."/>
            <person name="Hacquard S."/>
        </authorList>
    </citation>
    <scope>NUCLEOTIDE SEQUENCE</scope>
    <source>
        <strain evidence="2">MPI-CAGE-AT-0021</strain>
    </source>
</reference>
<protein>
    <recommendedName>
        <fullName evidence="1">Condensation domain-containing protein</fullName>
    </recommendedName>
</protein>
<dbReference type="Gene3D" id="3.30.559.30">
    <property type="entry name" value="Nonribosomal peptide synthetase, condensation domain"/>
    <property type="match status" value="1"/>
</dbReference>
<proteinExistence type="predicted"/>
<dbReference type="GO" id="GO:0043041">
    <property type="term" value="P:amino acid activation for nonribosomal peptide biosynthetic process"/>
    <property type="evidence" value="ECO:0007669"/>
    <property type="project" value="TreeGrafter"/>
</dbReference>
<dbReference type="GO" id="GO:0044550">
    <property type="term" value="P:secondary metabolite biosynthetic process"/>
    <property type="evidence" value="ECO:0007669"/>
    <property type="project" value="TreeGrafter"/>
</dbReference>
<dbReference type="InterPro" id="IPR001242">
    <property type="entry name" value="Condensation_dom"/>
</dbReference>
<feature type="domain" description="Condensation" evidence="1">
    <location>
        <begin position="33"/>
        <end position="414"/>
    </location>
</feature>
<name>A0A9P9IYL6_9HYPO</name>
<evidence type="ECO:0000313" key="3">
    <source>
        <dbReference type="Proteomes" id="UP000717696"/>
    </source>
</evidence>
<dbReference type="GO" id="GO:0005737">
    <property type="term" value="C:cytoplasm"/>
    <property type="evidence" value="ECO:0007669"/>
    <property type="project" value="TreeGrafter"/>
</dbReference>
<dbReference type="PANTHER" id="PTHR45527">
    <property type="entry name" value="NONRIBOSOMAL PEPTIDE SYNTHETASE"/>
    <property type="match status" value="1"/>
</dbReference>
<dbReference type="PANTHER" id="PTHR45527:SF1">
    <property type="entry name" value="FATTY ACID SYNTHASE"/>
    <property type="match status" value="1"/>
</dbReference>
<organism evidence="2 3">
    <name type="scientific">Dactylonectria estremocensis</name>
    <dbReference type="NCBI Taxonomy" id="1079267"/>
    <lineage>
        <taxon>Eukaryota</taxon>
        <taxon>Fungi</taxon>
        <taxon>Dikarya</taxon>
        <taxon>Ascomycota</taxon>
        <taxon>Pezizomycotina</taxon>
        <taxon>Sordariomycetes</taxon>
        <taxon>Hypocreomycetidae</taxon>
        <taxon>Hypocreales</taxon>
        <taxon>Nectriaceae</taxon>
        <taxon>Dactylonectria</taxon>
    </lineage>
</organism>
<evidence type="ECO:0000313" key="2">
    <source>
        <dbReference type="EMBL" id="KAH7136996.1"/>
    </source>
</evidence>
<gene>
    <name evidence="2" type="ORF">B0J13DRAFT_560363</name>
</gene>